<sequence length="347" mass="41740">MIQTFDKLGSFLREVKNFYSHDKYLSKHYKKFFSSFLKIIQRITIENNWFRIEDLLITFDQWGKTLKKEKLEFWMSKYSFTKKKSKKILVIMPGNVPMVGFHDFLCVILSGHKIIIKLSEEDNLLLPFLCKIIIHENPMLKNKIKFTNNIFYEKFDYVIATGNNNTFRYFEYYFRKYPVLLRKSRTSVAVLQGRETEEELILLNKDMLTYSGRGCRNVGKIFIPHDYNVHWILKKSFISEYITKNYKYTDNYKYYLSIYTINKVSFQKNHFVLLKEEKNYHSPISVVYYEFYNNLNQLKKVIVENSNEIQCIVSKNFLEKETLFGKTQYPKLENYADEIDTIQFLNG</sequence>
<name>A0ABN5V6Q8_9FLAO</name>
<gene>
    <name evidence="2" type="primary">serC</name>
    <name evidence="2" type="ORF">BPAY_496</name>
</gene>
<dbReference type="EMBL" id="AP014609">
    <property type="protein sequence ID" value="BAR92217.1"/>
    <property type="molecule type" value="Genomic_DNA"/>
</dbReference>
<dbReference type="Proteomes" id="UP000217805">
    <property type="component" value="Chromosome"/>
</dbReference>
<dbReference type="RefSeq" id="WP_096378391.1">
    <property type="nucleotide sequence ID" value="NZ_AP014609.1"/>
</dbReference>
<keyword evidence="1" id="KW-0521">NADP</keyword>
<reference evidence="2 3" key="1">
    <citation type="journal article" date="2015" name="Microbes Environ.">
        <title>An Efficient Strategy Developed for Next-Generation Sequencing of Endosymbiont Genomes Performed Using Crude DNA Isolated from Host Tissues: A Case Study of Blattabacterium cuenoti Inhabiting the Fat Bodies of Cockroaches.</title>
        <authorList>
            <person name="Kinjo Y."/>
            <person name="Saitoh S."/>
            <person name="Tokuda G."/>
        </authorList>
    </citation>
    <scope>NUCLEOTIDE SEQUENCE [LARGE SCALE GENOMIC DNA]</scope>
    <source>
        <strain evidence="2 3">BPAY</strain>
    </source>
</reference>
<keyword evidence="3" id="KW-1185">Reference proteome</keyword>
<evidence type="ECO:0000313" key="3">
    <source>
        <dbReference type="Proteomes" id="UP000217805"/>
    </source>
</evidence>
<organism evidence="2 3">
    <name type="scientific">Blattabacterium cuenoti BPAY</name>
    <dbReference type="NCBI Taxonomy" id="1457031"/>
    <lineage>
        <taxon>Bacteria</taxon>
        <taxon>Pseudomonadati</taxon>
        <taxon>Bacteroidota</taxon>
        <taxon>Flavobacteriia</taxon>
        <taxon>Flavobacteriales</taxon>
        <taxon>Blattabacteriaceae</taxon>
        <taxon>Blattabacterium</taxon>
    </lineage>
</organism>
<proteinExistence type="predicted"/>
<dbReference type="InterPro" id="IPR008670">
    <property type="entry name" value="CoA_reduct_LuxC"/>
</dbReference>
<accession>A0ABN5V6Q8</accession>
<evidence type="ECO:0000256" key="1">
    <source>
        <dbReference type="ARBA" id="ARBA00022857"/>
    </source>
</evidence>
<evidence type="ECO:0000313" key="2">
    <source>
        <dbReference type="EMBL" id="BAR92217.1"/>
    </source>
</evidence>
<protein>
    <submittedName>
        <fullName evidence="2">Phosphoserine transaminase</fullName>
    </submittedName>
</protein>
<dbReference type="Pfam" id="PF05893">
    <property type="entry name" value="LuxC"/>
    <property type="match status" value="1"/>
</dbReference>